<dbReference type="Gramene" id="TVU22114">
    <property type="protein sequence ID" value="TVU22114"/>
    <property type="gene ID" value="EJB05_31796"/>
</dbReference>
<evidence type="ECO:0000313" key="2">
    <source>
        <dbReference type="Proteomes" id="UP000324897"/>
    </source>
</evidence>
<evidence type="ECO:0000313" key="1">
    <source>
        <dbReference type="EMBL" id="TVU22114.1"/>
    </source>
</evidence>
<feature type="non-terminal residue" evidence="1">
    <location>
        <position position="175"/>
    </location>
</feature>
<gene>
    <name evidence="1" type="ORF">EJB05_31796</name>
</gene>
<sequence length="175" mass="18734">MPPFRAILRDDDDGLRQSSCLPALGRDLRRQLALTIWWRRSGLILRDDDDPACLPATTNHDAATGAIGEDVKHSFLSYNFTLTEEAGDAGSLHSSIALAGPDVCAARGCILSGDLVLGLYLASRKSPYHPKAMSLALVLAVMLVVSSCLPVQGSGEQVMASIMQSYLSAPFFARS</sequence>
<protein>
    <submittedName>
        <fullName evidence="1">Uncharacterized protein</fullName>
    </submittedName>
</protein>
<dbReference type="AlphaFoldDB" id="A0A5J9UFA9"/>
<dbReference type="Proteomes" id="UP000324897">
    <property type="component" value="Unassembled WGS sequence"/>
</dbReference>
<organism evidence="1 2">
    <name type="scientific">Eragrostis curvula</name>
    <name type="common">weeping love grass</name>
    <dbReference type="NCBI Taxonomy" id="38414"/>
    <lineage>
        <taxon>Eukaryota</taxon>
        <taxon>Viridiplantae</taxon>
        <taxon>Streptophyta</taxon>
        <taxon>Embryophyta</taxon>
        <taxon>Tracheophyta</taxon>
        <taxon>Spermatophyta</taxon>
        <taxon>Magnoliopsida</taxon>
        <taxon>Liliopsida</taxon>
        <taxon>Poales</taxon>
        <taxon>Poaceae</taxon>
        <taxon>PACMAD clade</taxon>
        <taxon>Chloridoideae</taxon>
        <taxon>Eragrostideae</taxon>
        <taxon>Eragrostidinae</taxon>
        <taxon>Eragrostis</taxon>
    </lineage>
</organism>
<proteinExistence type="predicted"/>
<comment type="caution">
    <text evidence="1">The sequence shown here is derived from an EMBL/GenBank/DDBJ whole genome shotgun (WGS) entry which is preliminary data.</text>
</comment>
<name>A0A5J9UFA9_9POAL</name>
<dbReference type="EMBL" id="RWGY01000026">
    <property type="protein sequence ID" value="TVU22114.1"/>
    <property type="molecule type" value="Genomic_DNA"/>
</dbReference>
<accession>A0A5J9UFA9</accession>
<reference evidence="1 2" key="1">
    <citation type="journal article" date="2019" name="Sci. Rep.">
        <title>A high-quality genome of Eragrostis curvula grass provides insights into Poaceae evolution and supports new strategies to enhance forage quality.</title>
        <authorList>
            <person name="Carballo J."/>
            <person name="Santos B.A.C.M."/>
            <person name="Zappacosta D."/>
            <person name="Garbus I."/>
            <person name="Selva J.P."/>
            <person name="Gallo C.A."/>
            <person name="Diaz A."/>
            <person name="Albertini E."/>
            <person name="Caccamo M."/>
            <person name="Echenique V."/>
        </authorList>
    </citation>
    <scope>NUCLEOTIDE SEQUENCE [LARGE SCALE GENOMIC DNA]</scope>
    <source>
        <strain evidence="2">cv. Victoria</strain>
        <tissue evidence="1">Leaf</tissue>
    </source>
</reference>
<keyword evidence="2" id="KW-1185">Reference proteome</keyword>